<evidence type="ECO:0000313" key="2">
    <source>
        <dbReference type="EMBL" id="MFB5188946.1"/>
    </source>
</evidence>
<organism evidence="2 3">
    <name type="scientific">Alicyclobacillus fastidiosus</name>
    <dbReference type="NCBI Taxonomy" id="392011"/>
    <lineage>
        <taxon>Bacteria</taxon>
        <taxon>Bacillati</taxon>
        <taxon>Bacillota</taxon>
        <taxon>Bacilli</taxon>
        <taxon>Bacillales</taxon>
        <taxon>Alicyclobacillaceae</taxon>
        <taxon>Alicyclobacillus</taxon>
    </lineage>
</organism>
<dbReference type="Proteomes" id="UP001579974">
    <property type="component" value="Unassembled WGS sequence"/>
</dbReference>
<dbReference type="Gene3D" id="3.40.50.720">
    <property type="entry name" value="NAD(P)-binding Rossmann-like Domain"/>
    <property type="match status" value="1"/>
</dbReference>
<keyword evidence="3" id="KW-1185">Reference proteome</keyword>
<comment type="caution">
    <text evidence="2">The sequence shown here is derived from an EMBL/GenBank/DDBJ whole genome shotgun (WGS) entry which is preliminary data.</text>
</comment>
<dbReference type="SMART" id="SM00881">
    <property type="entry name" value="CoA_binding"/>
    <property type="match status" value="1"/>
</dbReference>
<feature type="domain" description="CoA-binding" evidence="1">
    <location>
        <begin position="11"/>
        <end position="103"/>
    </location>
</feature>
<protein>
    <submittedName>
        <fullName evidence="2">CoA-binding protein</fullName>
    </submittedName>
</protein>
<reference evidence="2 3" key="1">
    <citation type="journal article" date="2024" name="Int. J. Mol. Sci.">
        <title>Exploration of Alicyclobacillus spp. Genome in Search of Antibiotic Resistance.</title>
        <authorList>
            <person name="Bucka-Kolendo J."/>
            <person name="Kiousi D.E."/>
            <person name="Dekowska A."/>
            <person name="Mikolajczuk-Szczyrba A."/>
            <person name="Karadedos D.M."/>
            <person name="Michael P."/>
            <person name="Galanis A."/>
            <person name="Sokolowska B."/>
        </authorList>
    </citation>
    <scope>NUCLEOTIDE SEQUENCE [LARGE SCALE GENOMIC DNA]</scope>
    <source>
        <strain evidence="2 3">KKP 3000</strain>
    </source>
</reference>
<dbReference type="PANTHER" id="PTHR33303:SF2">
    <property type="entry name" value="COA-BINDING DOMAIN-CONTAINING PROTEIN"/>
    <property type="match status" value="1"/>
</dbReference>
<sequence>MLSDESLSDLMANAAVIASVGVVSDPATKGYAAAAYQQSQGYKVLPVNTSRDMVLGHITVPSVADIEEPVDIVNVVAHPQEAPAITDAAIRAGAKAIWFEPGTQNHIAAEQARQAGLQVVTNRSFEREHRRLMSHH</sequence>
<dbReference type="RefSeq" id="WP_275475770.1">
    <property type="nucleotide sequence ID" value="NZ_CP162940.1"/>
</dbReference>
<name>A0ABV5A9I6_9BACL</name>
<proteinExistence type="predicted"/>
<evidence type="ECO:0000313" key="3">
    <source>
        <dbReference type="Proteomes" id="UP001579974"/>
    </source>
</evidence>
<dbReference type="SUPFAM" id="SSF51735">
    <property type="entry name" value="NAD(P)-binding Rossmann-fold domains"/>
    <property type="match status" value="1"/>
</dbReference>
<evidence type="ECO:0000259" key="1">
    <source>
        <dbReference type="SMART" id="SM00881"/>
    </source>
</evidence>
<dbReference type="InterPro" id="IPR036291">
    <property type="entry name" value="NAD(P)-bd_dom_sf"/>
</dbReference>
<gene>
    <name evidence="2" type="ORF">KKP3000_001385</name>
</gene>
<accession>A0ABV5A9I6</accession>
<dbReference type="PANTHER" id="PTHR33303">
    <property type="entry name" value="CYTOPLASMIC PROTEIN-RELATED"/>
    <property type="match status" value="1"/>
</dbReference>
<dbReference type="InterPro" id="IPR003781">
    <property type="entry name" value="CoA-bd"/>
</dbReference>
<dbReference type="EMBL" id="JBDXSU010000001">
    <property type="protein sequence ID" value="MFB5188946.1"/>
    <property type="molecule type" value="Genomic_DNA"/>
</dbReference>
<dbReference type="Pfam" id="PF13380">
    <property type="entry name" value="CoA_binding_2"/>
    <property type="match status" value="1"/>
</dbReference>